<name>A0ABT7FK20_9RHOB</name>
<evidence type="ECO:0000313" key="2">
    <source>
        <dbReference type="Proteomes" id="UP001227126"/>
    </source>
</evidence>
<evidence type="ECO:0000313" key="1">
    <source>
        <dbReference type="EMBL" id="MDK3075488.1"/>
    </source>
</evidence>
<accession>A0ABT7FK20</accession>
<dbReference type="Proteomes" id="UP001227126">
    <property type="component" value="Unassembled WGS sequence"/>
</dbReference>
<keyword evidence="2" id="KW-1185">Reference proteome</keyword>
<dbReference type="EMBL" id="JASNJE010000039">
    <property type="protein sequence ID" value="MDK3075488.1"/>
    <property type="molecule type" value="Genomic_DNA"/>
</dbReference>
<gene>
    <name evidence="1" type="ORF">QO034_20645</name>
</gene>
<dbReference type="RefSeq" id="WP_284487414.1">
    <property type="nucleotide sequence ID" value="NZ_JASNJE010000039.1"/>
</dbReference>
<sequence>MGDRALVLFKNQDTVSPTVYLHWKGSDVPLFIFQLGKLMADRKNDVSYAAARFIGLAHETIPGNLSLGVMETPVELREAVLGNDVEVIADFSHGDFGVVVVDTATFSWRAYGRHLTH</sequence>
<proteinExistence type="predicted"/>
<protein>
    <submittedName>
        <fullName evidence="1">Uncharacterized protein</fullName>
    </submittedName>
</protein>
<comment type="caution">
    <text evidence="1">The sequence shown here is derived from an EMBL/GenBank/DDBJ whole genome shotgun (WGS) entry which is preliminary data.</text>
</comment>
<organism evidence="1 2">
    <name type="scientific">Sedimentitalea xiamensis</name>
    <dbReference type="NCBI Taxonomy" id="3050037"/>
    <lineage>
        <taxon>Bacteria</taxon>
        <taxon>Pseudomonadati</taxon>
        <taxon>Pseudomonadota</taxon>
        <taxon>Alphaproteobacteria</taxon>
        <taxon>Rhodobacterales</taxon>
        <taxon>Paracoccaceae</taxon>
        <taxon>Sedimentitalea</taxon>
    </lineage>
</organism>
<reference evidence="1 2" key="1">
    <citation type="submission" date="2023-05" db="EMBL/GenBank/DDBJ databases">
        <title>Sedimentitalea sp. nov. JM2-8.</title>
        <authorList>
            <person name="Huang J."/>
        </authorList>
    </citation>
    <scope>NUCLEOTIDE SEQUENCE [LARGE SCALE GENOMIC DNA]</scope>
    <source>
        <strain evidence="1 2">JM2-8</strain>
    </source>
</reference>